<gene>
    <name evidence="1" type="ORF">CWB99_03155</name>
</gene>
<proteinExistence type="predicted"/>
<organism evidence="1 2">
    <name type="scientific">Pseudoalteromonas rubra</name>
    <dbReference type="NCBI Taxonomy" id="43658"/>
    <lineage>
        <taxon>Bacteria</taxon>
        <taxon>Pseudomonadati</taxon>
        <taxon>Pseudomonadota</taxon>
        <taxon>Gammaproteobacteria</taxon>
        <taxon>Alteromonadales</taxon>
        <taxon>Pseudoalteromonadaceae</taxon>
        <taxon>Pseudoalteromonas</taxon>
    </lineage>
</organism>
<sequence>MIRWFLLFISPVLLAHQEHSTFGVHGLVMMQVDSKVIASHLPMPRGMHARQFLFEIKPTPALAAILDRLFKSQVLVTFSPTPFELDKLRHGEISVLSGSVYQGHFERGGNLLGTNVTFEVGKVILDEPVAPATNGHFYVRPITQEHCLFIHRIGHLSSFDQVVQVKCHHRKSAPVLIDSGASLPLNEQVPMPYKFVKTLYLETQDFAE</sequence>
<name>A0A5S3WSV5_9GAMM</name>
<reference evidence="2" key="2">
    <citation type="submission" date="2019-06" db="EMBL/GenBank/DDBJ databases">
        <title>Co-occurence of chitin degradation, pigmentation and bioactivity in marine Pseudoalteromonas.</title>
        <authorList>
            <person name="Sonnenschein E.C."/>
            <person name="Bech P.K."/>
        </authorList>
    </citation>
    <scope>NUCLEOTIDE SEQUENCE [LARGE SCALE GENOMIC DNA]</scope>
    <source>
        <strain evidence="2">S2676</strain>
    </source>
</reference>
<reference evidence="1 2" key="1">
    <citation type="submission" date="2018-01" db="EMBL/GenBank/DDBJ databases">
        <authorList>
            <person name="Paulsen S."/>
            <person name="Gram L.K."/>
        </authorList>
    </citation>
    <scope>NUCLEOTIDE SEQUENCE [LARGE SCALE GENOMIC DNA]</scope>
    <source>
        <strain evidence="1 2">S2676</strain>
    </source>
</reference>
<accession>A0A5S3WSV5</accession>
<dbReference type="EMBL" id="PNCI01000007">
    <property type="protein sequence ID" value="TMP31973.1"/>
    <property type="molecule type" value="Genomic_DNA"/>
</dbReference>
<dbReference type="OrthoDB" id="5770735at2"/>
<dbReference type="Proteomes" id="UP000310249">
    <property type="component" value="Unassembled WGS sequence"/>
</dbReference>
<dbReference type="AlphaFoldDB" id="A0A5S3WSV5"/>
<evidence type="ECO:0000313" key="2">
    <source>
        <dbReference type="Proteomes" id="UP000310249"/>
    </source>
</evidence>
<evidence type="ECO:0000313" key="1">
    <source>
        <dbReference type="EMBL" id="TMP31973.1"/>
    </source>
</evidence>
<dbReference type="RefSeq" id="WP_138552498.1">
    <property type="nucleotide sequence ID" value="NZ_PNCH01000038.1"/>
</dbReference>
<comment type="caution">
    <text evidence="1">The sequence shown here is derived from an EMBL/GenBank/DDBJ whole genome shotgun (WGS) entry which is preliminary data.</text>
</comment>
<protein>
    <submittedName>
        <fullName evidence="1">Uncharacterized protein</fullName>
    </submittedName>
</protein>